<gene>
    <name evidence="7" type="ORF">RDB_LOCUS184316</name>
</gene>
<dbReference type="Proteomes" id="UP000663853">
    <property type="component" value="Unassembled WGS sequence"/>
</dbReference>
<proteinExistence type="inferred from homology"/>
<dbReference type="Pfam" id="PF05705">
    <property type="entry name" value="DUF829"/>
    <property type="match status" value="1"/>
</dbReference>
<dbReference type="GO" id="GO:0005640">
    <property type="term" value="C:nuclear outer membrane"/>
    <property type="evidence" value="ECO:0007669"/>
    <property type="project" value="UniProtKB-SubCell"/>
</dbReference>
<comment type="caution">
    <text evidence="7">The sequence shown here is derived from an EMBL/GenBank/DDBJ whole genome shotgun (WGS) entry which is preliminary data.</text>
</comment>
<evidence type="ECO:0000256" key="4">
    <source>
        <dbReference type="ARBA" id="ARBA00023136"/>
    </source>
</evidence>
<comment type="subcellular location">
    <subcellularLocation>
        <location evidence="6">Nucleus outer membrane</location>
        <topology evidence="6">Single-pass membrane protein</topology>
    </subcellularLocation>
</comment>
<evidence type="ECO:0000256" key="1">
    <source>
        <dbReference type="ARBA" id="ARBA00007387"/>
    </source>
</evidence>
<evidence type="ECO:0000313" key="7">
    <source>
        <dbReference type="EMBL" id="CAE6537685.1"/>
    </source>
</evidence>
<name>A0A8H3DMJ4_9AGAM</name>
<dbReference type="EMBL" id="CAJMXA010004227">
    <property type="protein sequence ID" value="CAE6537685.1"/>
    <property type="molecule type" value="Genomic_DNA"/>
</dbReference>
<dbReference type="AlphaFoldDB" id="A0A8H3DMJ4"/>
<sequence length="360" mass="40047">MRTFITQHGRALYMVKCCGRNSTNNIIASRITGHFLDAQSRTLHHSASSMSATSSSTPSKAVSQRVFIRLDDSDVYVSHPTEAEKRKDADHAKAKAPPVILLFGWMDAQLQHLYKYTEQYNKIYPGATQILVRTHQTHFWKSESANRASVFPVIKLLRDAGISEHTTAEKSGLLVHTFSNGGALSQNTLARAIAGSLPSNATTSALPAQAFIYDSLPGILDLRITTMAFTALIRSPALRSLAKPVAGLIYILGSVWRHTFGLVFGQKEDMFAQLHRELNEPRLLPQNVPRTYIYSDVDEIIPSSSVEGHAKKARELIGEGAGSELVRLVKFEGSMHVAHARQDGRRYWGEVMRTWEISYQ</sequence>
<dbReference type="PANTHER" id="PTHR12265:SF30">
    <property type="entry name" value="TRANSMEMBRANE PROTEIN 53"/>
    <property type="match status" value="1"/>
</dbReference>
<dbReference type="SUPFAM" id="SSF53474">
    <property type="entry name" value="alpha/beta-Hydrolases"/>
    <property type="match status" value="1"/>
</dbReference>
<dbReference type="InterPro" id="IPR008547">
    <property type="entry name" value="DUF829_TMEM53"/>
</dbReference>
<dbReference type="PANTHER" id="PTHR12265">
    <property type="entry name" value="TRANSMEMBRANE PROTEIN 53"/>
    <property type="match status" value="1"/>
</dbReference>
<dbReference type="InterPro" id="IPR029058">
    <property type="entry name" value="AB_hydrolase_fold"/>
</dbReference>
<evidence type="ECO:0000256" key="6">
    <source>
        <dbReference type="ARBA" id="ARBA00034303"/>
    </source>
</evidence>
<evidence type="ECO:0000256" key="2">
    <source>
        <dbReference type="ARBA" id="ARBA00022692"/>
    </source>
</evidence>
<keyword evidence="5" id="KW-0539">Nucleus</keyword>
<keyword evidence="3" id="KW-1133">Transmembrane helix</keyword>
<reference evidence="7" key="1">
    <citation type="submission" date="2021-01" db="EMBL/GenBank/DDBJ databases">
        <authorList>
            <person name="Kaushik A."/>
        </authorList>
    </citation>
    <scope>NUCLEOTIDE SEQUENCE</scope>
    <source>
        <strain evidence="7">AG6-10EEA</strain>
    </source>
</reference>
<protein>
    <recommendedName>
        <fullName evidence="9">Transmembrane protein 53</fullName>
    </recommendedName>
</protein>
<keyword evidence="2" id="KW-0812">Transmembrane</keyword>
<accession>A0A8H3DMJ4</accession>
<evidence type="ECO:0000256" key="3">
    <source>
        <dbReference type="ARBA" id="ARBA00022989"/>
    </source>
</evidence>
<keyword evidence="4" id="KW-0472">Membrane</keyword>
<evidence type="ECO:0000313" key="8">
    <source>
        <dbReference type="Proteomes" id="UP000663853"/>
    </source>
</evidence>
<organism evidence="7 8">
    <name type="scientific">Rhizoctonia solani</name>
    <dbReference type="NCBI Taxonomy" id="456999"/>
    <lineage>
        <taxon>Eukaryota</taxon>
        <taxon>Fungi</taxon>
        <taxon>Dikarya</taxon>
        <taxon>Basidiomycota</taxon>
        <taxon>Agaricomycotina</taxon>
        <taxon>Agaricomycetes</taxon>
        <taxon>Cantharellales</taxon>
        <taxon>Ceratobasidiaceae</taxon>
        <taxon>Rhizoctonia</taxon>
    </lineage>
</organism>
<evidence type="ECO:0000256" key="5">
    <source>
        <dbReference type="ARBA" id="ARBA00023242"/>
    </source>
</evidence>
<evidence type="ECO:0008006" key="9">
    <source>
        <dbReference type="Google" id="ProtNLM"/>
    </source>
</evidence>
<comment type="similarity">
    <text evidence="1">Belongs to the TMEM53 family.</text>
</comment>